<dbReference type="SUPFAM" id="SSF55729">
    <property type="entry name" value="Acyl-CoA N-acyltransferases (Nat)"/>
    <property type="match status" value="1"/>
</dbReference>
<dbReference type="Gene3D" id="3.40.630.30">
    <property type="match status" value="1"/>
</dbReference>
<reference evidence="5" key="1">
    <citation type="submission" date="2019-11" db="EMBL/GenBank/DDBJ databases">
        <authorList>
            <person name="Feng L."/>
        </authorList>
    </citation>
    <scope>NUCLEOTIDE SEQUENCE</scope>
    <source>
        <strain evidence="5">RtorquesLFYP15</strain>
    </source>
</reference>
<dbReference type="NCBIfam" id="TIGR00124">
    <property type="entry name" value="cit_ly_ligase"/>
    <property type="match status" value="1"/>
</dbReference>
<evidence type="ECO:0000313" key="5">
    <source>
        <dbReference type="EMBL" id="VYU27649.1"/>
    </source>
</evidence>
<dbReference type="InterPro" id="IPR016181">
    <property type="entry name" value="Acyl_CoA_acyltransferase"/>
</dbReference>
<dbReference type="InterPro" id="IPR014729">
    <property type="entry name" value="Rossmann-like_a/b/a_fold"/>
</dbReference>
<comment type="function">
    <text evidence="3">Acetylation of prosthetic group (2-(5''-phosphoribosyl)-3'-dephosphocoenzyme-A) of the gamma subunit of citrate lyase.</text>
</comment>
<dbReference type="Pfam" id="PF08218">
    <property type="entry name" value="Citrate_ly_lig"/>
    <property type="match status" value="1"/>
</dbReference>
<protein>
    <recommendedName>
        <fullName evidence="3">[Citrate [pro-3S]-lyase] ligase</fullName>
        <ecNumber evidence="3">6.2.1.22</ecNumber>
    </recommendedName>
</protein>
<dbReference type="PANTHER" id="PTHR40599">
    <property type="entry name" value="[CITRATE [PRO-3S]-LYASE] LIGASE"/>
    <property type="match status" value="1"/>
</dbReference>
<dbReference type="EMBL" id="CACRUQ010000015">
    <property type="protein sequence ID" value="VYU27649.1"/>
    <property type="molecule type" value="Genomic_DNA"/>
</dbReference>
<proteinExistence type="predicted"/>
<dbReference type="InterPro" id="IPR005216">
    <property type="entry name" value="Citrate_lyase_ligase"/>
</dbReference>
<dbReference type="InterPro" id="IPR013166">
    <property type="entry name" value="Citrate_lyase_ligase_C"/>
</dbReference>
<dbReference type="PIRSF" id="PIRSF005751">
    <property type="entry name" value="Acet_citr_lig"/>
    <property type="match status" value="1"/>
</dbReference>
<dbReference type="GO" id="GO:0016829">
    <property type="term" value="F:lyase activity"/>
    <property type="evidence" value="ECO:0007669"/>
    <property type="project" value="UniProtKB-KW"/>
</dbReference>
<dbReference type="GO" id="GO:0008771">
    <property type="term" value="F:[citrate (pro-3S)-lyase] ligase activity"/>
    <property type="evidence" value="ECO:0007669"/>
    <property type="project" value="UniProtKB-EC"/>
</dbReference>
<dbReference type="CDD" id="cd02169">
    <property type="entry name" value="Citrate_lyase_ligase"/>
    <property type="match status" value="1"/>
</dbReference>
<dbReference type="GO" id="GO:0016747">
    <property type="term" value="F:acyltransferase activity, transferring groups other than amino-acyl groups"/>
    <property type="evidence" value="ECO:0007669"/>
    <property type="project" value="InterPro"/>
</dbReference>
<dbReference type="InterPro" id="IPR000182">
    <property type="entry name" value="GNAT_dom"/>
</dbReference>
<dbReference type="PANTHER" id="PTHR40599:SF1">
    <property type="entry name" value="[CITRATE [PRO-3S]-LYASE] LIGASE"/>
    <property type="match status" value="1"/>
</dbReference>
<evidence type="ECO:0000256" key="1">
    <source>
        <dbReference type="ARBA" id="ARBA00022741"/>
    </source>
</evidence>
<organism evidence="5">
    <name type="scientific">[Ruminococcus] torques</name>
    <dbReference type="NCBI Taxonomy" id="33039"/>
    <lineage>
        <taxon>Bacteria</taxon>
        <taxon>Bacillati</taxon>
        <taxon>Bacillota</taxon>
        <taxon>Clostridia</taxon>
        <taxon>Lachnospirales</taxon>
        <taxon>Lachnospiraceae</taxon>
        <taxon>Mediterraneibacter</taxon>
    </lineage>
</organism>
<feature type="domain" description="N-acetyltransferase" evidence="4">
    <location>
        <begin position="4"/>
        <end position="140"/>
    </location>
</feature>
<keyword evidence="1 3" id="KW-0547">Nucleotide-binding</keyword>
<evidence type="ECO:0000259" key="4">
    <source>
        <dbReference type="PROSITE" id="PS51186"/>
    </source>
</evidence>
<accession>A0A6N3DKK5</accession>
<dbReference type="Gene3D" id="3.40.50.620">
    <property type="entry name" value="HUPs"/>
    <property type="match status" value="1"/>
</dbReference>
<dbReference type="SMART" id="SM00764">
    <property type="entry name" value="Citrate_ly_lig"/>
    <property type="match status" value="1"/>
</dbReference>
<dbReference type="SUPFAM" id="SSF52374">
    <property type="entry name" value="Nucleotidylyl transferase"/>
    <property type="match status" value="1"/>
</dbReference>
<dbReference type="AlphaFoldDB" id="A0A6N3DKK5"/>
<dbReference type="EC" id="6.2.1.22" evidence="3"/>
<comment type="catalytic activity">
    <reaction evidence="3">
        <text>holo-[citrate lyase ACP] + acetate + ATP = acetyl-[citrate lyase ACP] + AMP + diphosphate</text>
        <dbReference type="Rhea" id="RHEA:23788"/>
        <dbReference type="Rhea" id="RHEA-COMP:10158"/>
        <dbReference type="Rhea" id="RHEA-COMP:13710"/>
        <dbReference type="ChEBI" id="CHEBI:30089"/>
        <dbReference type="ChEBI" id="CHEBI:30616"/>
        <dbReference type="ChEBI" id="CHEBI:33019"/>
        <dbReference type="ChEBI" id="CHEBI:82683"/>
        <dbReference type="ChEBI" id="CHEBI:137976"/>
        <dbReference type="ChEBI" id="CHEBI:456215"/>
        <dbReference type="EC" id="6.2.1.22"/>
    </reaction>
</comment>
<dbReference type="PROSITE" id="PS51186">
    <property type="entry name" value="GNAT"/>
    <property type="match status" value="1"/>
</dbReference>
<dbReference type="GO" id="GO:0005524">
    <property type="term" value="F:ATP binding"/>
    <property type="evidence" value="ECO:0007669"/>
    <property type="project" value="UniProtKB-UniRule"/>
</dbReference>
<evidence type="ECO:0000256" key="2">
    <source>
        <dbReference type="ARBA" id="ARBA00022840"/>
    </source>
</evidence>
<keyword evidence="2 3" id="KW-0067">ATP-binding</keyword>
<name>A0A6N3DKK5_9FIRM</name>
<dbReference type="RefSeq" id="WP_423248717.1">
    <property type="nucleotide sequence ID" value="NZ_CACRUQ010000015.1"/>
</dbReference>
<evidence type="ECO:0000256" key="3">
    <source>
        <dbReference type="PIRNR" id="PIRNR005751"/>
    </source>
</evidence>
<keyword evidence="5" id="KW-0456">Lyase</keyword>
<keyword evidence="3 5" id="KW-0436">Ligase</keyword>
<gene>
    <name evidence="5" type="primary">citC</name>
    <name evidence="5" type="ORF">RTLFYP15_01951</name>
</gene>
<sequence length="372" mass="41534">MSDYIISQISPSDTRANKQINELLLAESIRRDANLDYTCGMYDDEMNIIATGSCFGNTLRCMAVSSAHQGEGLMNQIVTHLISVQFERGNTHLFLYTKCNSVKFFGDLGFYEIARIDGQIVFMENRKTGFSAYLERLKKESEQSEVTKRFTTDNTPILSEVSSEAQKNLRIAALVMNANPFTLGHQYLVEKAAAESDILHLFIVSEDQSLVPFSVRKQLVLEGTAHLNNIIYHESGPYIISNATFPSYFQKDADAVMESHANLDLTIFVRIAQALGINCRYVGEEPNSQVTGIYNKIMAKKLPENKISCTIVPRKEANGTVISASTVRTALKNDNIELLKTLVPETTLHYFQSKDAAPVIAKIKAAEHVVHH</sequence>